<name>X0XKL1_9ZZZZ</name>
<sequence>SVSEGWDPDGRFDGCLEFDDNIGFDLAERTLNGVTNGITISVWLDGYREGGENWVVSAGITPYDSNVYYLDVIVPDGDDDFVYWRAGNDTNDLLIWNDATPSDWVGDWHLFAFVKDENAGTMSIYFDADVAKSKSGTAKSLVNLVDTPFSVGARIGRDNDYIGKMDDLRVYDYALSKGKIEELFRGGDVGVAWGPSPYDGQPDATVTADLIWKPGNWASSHEVYFGTSKQDVEDANNSWD</sequence>
<organism evidence="1">
    <name type="scientific">marine sediment metagenome</name>
    <dbReference type="NCBI Taxonomy" id="412755"/>
    <lineage>
        <taxon>unclassified sequences</taxon>
        <taxon>metagenomes</taxon>
        <taxon>ecological metagenomes</taxon>
    </lineage>
</organism>
<dbReference type="SUPFAM" id="SSF49899">
    <property type="entry name" value="Concanavalin A-like lectins/glucanases"/>
    <property type="match status" value="1"/>
</dbReference>
<dbReference type="Pfam" id="PF13385">
    <property type="entry name" value="Laminin_G_3"/>
    <property type="match status" value="1"/>
</dbReference>
<gene>
    <name evidence="1" type="ORF">S01H1_74308</name>
</gene>
<proteinExistence type="predicted"/>
<reference evidence="1" key="1">
    <citation type="journal article" date="2014" name="Front. Microbiol.">
        <title>High frequency of phylogenetically diverse reductive dehalogenase-homologous genes in deep subseafloor sedimentary metagenomes.</title>
        <authorList>
            <person name="Kawai M."/>
            <person name="Futagami T."/>
            <person name="Toyoda A."/>
            <person name="Takaki Y."/>
            <person name="Nishi S."/>
            <person name="Hori S."/>
            <person name="Arai W."/>
            <person name="Tsubouchi T."/>
            <person name="Morono Y."/>
            <person name="Uchiyama I."/>
            <person name="Ito T."/>
            <person name="Fujiyama A."/>
            <person name="Inagaki F."/>
            <person name="Takami H."/>
        </authorList>
    </citation>
    <scope>NUCLEOTIDE SEQUENCE</scope>
    <source>
        <strain evidence="1">Expedition CK06-06</strain>
    </source>
</reference>
<evidence type="ECO:0000313" key="1">
    <source>
        <dbReference type="EMBL" id="GAG35877.1"/>
    </source>
</evidence>
<evidence type="ECO:0008006" key="2">
    <source>
        <dbReference type="Google" id="ProtNLM"/>
    </source>
</evidence>
<protein>
    <recommendedName>
        <fullName evidence="2">LamG-like jellyroll fold domain-containing protein</fullName>
    </recommendedName>
</protein>
<dbReference type="InterPro" id="IPR013320">
    <property type="entry name" value="ConA-like_dom_sf"/>
</dbReference>
<dbReference type="AlphaFoldDB" id="X0XKL1"/>
<comment type="caution">
    <text evidence="1">The sequence shown here is derived from an EMBL/GenBank/DDBJ whole genome shotgun (WGS) entry which is preliminary data.</text>
</comment>
<accession>X0XKL1</accession>
<feature type="non-terminal residue" evidence="1">
    <location>
        <position position="240"/>
    </location>
</feature>
<dbReference type="Gene3D" id="2.60.120.200">
    <property type="match status" value="1"/>
</dbReference>
<feature type="non-terminal residue" evidence="1">
    <location>
        <position position="1"/>
    </location>
</feature>
<dbReference type="EMBL" id="BARS01049710">
    <property type="protein sequence ID" value="GAG35877.1"/>
    <property type="molecule type" value="Genomic_DNA"/>
</dbReference>